<dbReference type="GO" id="GO:0003924">
    <property type="term" value="F:GTPase activity"/>
    <property type="evidence" value="ECO:0007669"/>
    <property type="project" value="UniProtKB-UniRule"/>
</dbReference>
<dbReference type="InterPro" id="IPR027266">
    <property type="entry name" value="TrmE/GcvT-like"/>
</dbReference>
<dbReference type="FunFam" id="3.30.1360.120:FF:000003">
    <property type="entry name" value="tRNA modification GTPase MnmE"/>
    <property type="match status" value="1"/>
</dbReference>
<dbReference type="InterPro" id="IPR004520">
    <property type="entry name" value="GTPase_MnmE"/>
</dbReference>
<keyword evidence="8 10" id="KW-0630">Potassium</keyword>
<dbReference type="Pfam" id="PF12631">
    <property type="entry name" value="MnmE_helical"/>
    <property type="match status" value="1"/>
</dbReference>
<keyword evidence="7 10" id="KW-0460">Magnesium</keyword>
<dbReference type="Pfam" id="PF10396">
    <property type="entry name" value="TrmE_N"/>
    <property type="match status" value="1"/>
</dbReference>
<comment type="caution">
    <text evidence="13">The sequence shown here is derived from an EMBL/GenBank/DDBJ whole genome shotgun (WGS) entry which is preliminary data.</text>
</comment>
<dbReference type="EMBL" id="QZKI01000013">
    <property type="protein sequence ID" value="RJP74625.1"/>
    <property type="molecule type" value="Genomic_DNA"/>
</dbReference>
<comment type="caution">
    <text evidence="10">Lacks conserved residue(s) required for the propagation of feature annotation.</text>
</comment>
<evidence type="ECO:0000256" key="5">
    <source>
        <dbReference type="ARBA" id="ARBA00022741"/>
    </source>
</evidence>
<feature type="binding site" evidence="10">
    <location>
        <position position="125"/>
    </location>
    <ligand>
        <name>(6S)-5-formyl-5,6,7,8-tetrahydrofolate</name>
        <dbReference type="ChEBI" id="CHEBI:57457"/>
    </ligand>
</feature>
<dbReference type="Gene3D" id="3.30.1360.120">
    <property type="entry name" value="Probable tRNA modification gtpase trme, domain 1"/>
    <property type="match status" value="1"/>
</dbReference>
<reference evidence="13 14" key="1">
    <citation type="journal article" date="2017" name="ISME J.">
        <title>Energy and carbon metabolisms in a deep terrestrial subsurface fluid microbial community.</title>
        <authorList>
            <person name="Momper L."/>
            <person name="Jungbluth S.P."/>
            <person name="Lee M.D."/>
            <person name="Amend J.P."/>
        </authorList>
    </citation>
    <scope>NUCLEOTIDE SEQUENCE [LARGE SCALE GENOMIC DNA]</scope>
    <source>
        <strain evidence="13">SURF_17</strain>
    </source>
</reference>
<keyword evidence="2 10" id="KW-0963">Cytoplasm</keyword>
<dbReference type="NCBIfam" id="TIGR00450">
    <property type="entry name" value="mnmE_trmE_thdF"/>
    <property type="match status" value="1"/>
</dbReference>
<dbReference type="CDD" id="cd14858">
    <property type="entry name" value="TrmE_N"/>
    <property type="match status" value="1"/>
</dbReference>
<dbReference type="NCBIfam" id="NF003661">
    <property type="entry name" value="PRK05291.1-3"/>
    <property type="match status" value="1"/>
</dbReference>
<proteinExistence type="inferred from homology"/>
<dbReference type="FunFam" id="3.40.50.300:FF:000494">
    <property type="entry name" value="tRNA modification GTPase MnmE"/>
    <property type="match status" value="1"/>
</dbReference>
<dbReference type="PROSITE" id="PS51709">
    <property type="entry name" value="G_TRME"/>
    <property type="match status" value="1"/>
</dbReference>
<dbReference type="InterPro" id="IPR006073">
    <property type="entry name" value="GTP-bd"/>
</dbReference>
<evidence type="ECO:0000313" key="14">
    <source>
        <dbReference type="Proteomes" id="UP000285961"/>
    </source>
</evidence>
<evidence type="ECO:0000256" key="6">
    <source>
        <dbReference type="ARBA" id="ARBA00022801"/>
    </source>
</evidence>
<evidence type="ECO:0000313" key="13">
    <source>
        <dbReference type="EMBL" id="RJP74625.1"/>
    </source>
</evidence>
<feature type="binding site" evidence="10">
    <location>
        <position position="256"/>
    </location>
    <ligand>
        <name>Mg(2+)</name>
        <dbReference type="ChEBI" id="CHEBI:18420"/>
    </ligand>
</feature>
<feature type="binding site" evidence="10">
    <location>
        <position position="23"/>
    </location>
    <ligand>
        <name>(6S)-5-formyl-5,6,7,8-tetrahydrofolate</name>
        <dbReference type="ChEBI" id="CHEBI:57457"/>
    </ligand>
</feature>
<evidence type="ECO:0000256" key="8">
    <source>
        <dbReference type="ARBA" id="ARBA00022958"/>
    </source>
</evidence>
<dbReference type="AlphaFoldDB" id="A0A419F8A0"/>
<dbReference type="Pfam" id="PF01926">
    <property type="entry name" value="MMR_HSR1"/>
    <property type="match status" value="1"/>
</dbReference>
<comment type="similarity">
    <text evidence="1 10 11">Belongs to the TRAFAC class TrmE-Era-EngA-EngB-Septin-like GTPase superfamily. TrmE GTPase family.</text>
</comment>
<comment type="subcellular location">
    <subcellularLocation>
        <location evidence="10">Cytoplasm</location>
    </subcellularLocation>
</comment>
<evidence type="ECO:0000256" key="1">
    <source>
        <dbReference type="ARBA" id="ARBA00011043"/>
    </source>
</evidence>
<keyword evidence="5 10" id="KW-0547">Nucleotide-binding</keyword>
<evidence type="ECO:0000256" key="10">
    <source>
        <dbReference type="HAMAP-Rule" id="MF_00379"/>
    </source>
</evidence>
<dbReference type="GO" id="GO:0002098">
    <property type="term" value="P:tRNA wobble uridine modification"/>
    <property type="evidence" value="ECO:0007669"/>
    <property type="project" value="TreeGrafter"/>
</dbReference>
<dbReference type="Gene3D" id="1.20.120.430">
    <property type="entry name" value="tRNA modification GTPase MnmE domain 2"/>
    <property type="match status" value="1"/>
</dbReference>
<dbReference type="CDD" id="cd04164">
    <property type="entry name" value="trmE"/>
    <property type="match status" value="1"/>
</dbReference>
<accession>A0A419F8A0</accession>
<comment type="subunit">
    <text evidence="10">Homodimer. Heterotetramer of two MnmE and two MnmG subunits.</text>
</comment>
<evidence type="ECO:0000256" key="9">
    <source>
        <dbReference type="ARBA" id="ARBA00023134"/>
    </source>
</evidence>
<gene>
    <name evidence="10 13" type="primary">mnmE</name>
    <name evidence="10" type="synonym">trmE</name>
    <name evidence="13" type="ORF">C4532_02080</name>
</gene>
<dbReference type="InterPro" id="IPR031168">
    <property type="entry name" value="G_TrmE"/>
</dbReference>
<evidence type="ECO:0000256" key="7">
    <source>
        <dbReference type="ARBA" id="ARBA00022842"/>
    </source>
</evidence>
<keyword evidence="9 10" id="KW-0342">GTP-binding</keyword>
<keyword evidence="6 10" id="KW-0378">Hydrolase</keyword>
<organism evidence="13 14">
    <name type="scientific">Candidatus Abyssobacteria bacterium SURF_17</name>
    <dbReference type="NCBI Taxonomy" id="2093361"/>
    <lineage>
        <taxon>Bacteria</taxon>
        <taxon>Pseudomonadati</taxon>
        <taxon>Candidatus Hydrogenedentota</taxon>
        <taxon>Candidatus Abyssobacteria</taxon>
    </lineage>
</organism>
<feature type="binding site" evidence="10">
    <location>
        <position position="86"/>
    </location>
    <ligand>
        <name>(6S)-5-formyl-5,6,7,8-tetrahydrofolate</name>
        <dbReference type="ChEBI" id="CHEBI:57457"/>
    </ligand>
</feature>
<dbReference type="InterPro" id="IPR027368">
    <property type="entry name" value="MnmE_dom2"/>
</dbReference>
<dbReference type="SUPFAM" id="SSF116878">
    <property type="entry name" value="TrmE connector domain"/>
    <property type="match status" value="1"/>
</dbReference>
<feature type="domain" description="TrmE-type G" evidence="12">
    <location>
        <begin position="221"/>
        <end position="381"/>
    </location>
</feature>
<dbReference type="GO" id="GO:0005829">
    <property type="term" value="C:cytosol"/>
    <property type="evidence" value="ECO:0007669"/>
    <property type="project" value="TreeGrafter"/>
</dbReference>
<dbReference type="InterPro" id="IPR027417">
    <property type="entry name" value="P-loop_NTPase"/>
</dbReference>
<comment type="function">
    <text evidence="10">Exhibits a very high intrinsic GTPase hydrolysis rate. Involved in the addition of a carboxymethylaminomethyl (cmnm) group at the wobble position (U34) of certain tRNAs, forming tRNA-cmnm(5)s(2)U34.</text>
</comment>
<evidence type="ECO:0000256" key="11">
    <source>
        <dbReference type="RuleBase" id="RU003313"/>
    </source>
</evidence>
<dbReference type="GO" id="GO:0042802">
    <property type="term" value="F:identical protein binding"/>
    <property type="evidence" value="ECO:0007669"/>
    <property type="project" value="UniProtKB-ARBA"/>
</dbReference>
<evidence type="ECO:0000256" key="2">
    <source>
        <dbReference type="ARBA" id="ARBA00022490"/>
    </source>
</evidence>
<feature type="binding site" evidence="10">
    <location>
        <position position="460"/>
    </location>
    <ligand>
        <name>(6S)-5-formyl-5,6,7,8-tetrahydrofolate</name>
        <dbReference type="ChEBI" id="CHEBI:57457"/>
    </ligand>
</feature>
<evidence type="ECO:0000256" key="4">
    <source>
        <dbReference type="ARBA" id="ARBA00022723"/>
    </source>
</evidence>
<sequence length="460" mass="49300">MSEGSTICAVSTPPGRSGIGIVRLSGPEAIDAADRFFTATNGRPLHEQSNRRLIHGHVLDEGCVVDEVLASVMRSPHSYTTEDVVEINCHGGIIAVRRTLELALKAGARLAEPGEFTKRAFLGGRIDLAQAEAVADLIGAKTAASLRAATNQLQGRLSERIMALRDRLADCLARIEATIDFPEDEVPPLPGAGVAEVLEEIRDGIDDLISNAQGGRLYRDGITTVIVGKPNVGKSSILNAILSEPRAIVTEEPGTTRDVIVESVDLRGIALRLCDTAGIREPGCEVERLGVERSERALDEADLALFIADSSQPLSAEDVRIIERLAAKPHVIVAANKIDLKQDADMSEIARKLPGKKVVRTSATEGIGIKELGEAIFNEVTNGAEIAPEEIIVSRLRHQKALERARTALRRAGEALANALSHEFVAVDLRDALDALGEIVGAVVTDDLLERIFSEFCIGK</sequence>
<dbReference type="GO" id="GO:0005525">
    <property type="term" value="F:GTP binding"/>
    <property type="evidence" value="ECO:0007669"/>
    <property type="project" value="UniProtKB-UniRule"/>
</dbReference>
<dbReference type="HAMAP" id="MF_00379">
    <property type="entry name" value="GTPase_MnmE"/>
    <property type="match status" value="1"/>
</dbReference>
<protein>
    <recommendedName>
        <fullName evidence="10">tRNA modification GTPase MnmE</fullName>
        <ecNumber evidence="10">3.6.-.-</ecNumber>
    </recommendedName>
</protein>
<dbReference type="PANTHER" id="PTHR42714">
    <property type="entry name" value="TRNA MODIFICATION GTPASE GTPBP3"/>
    <property type="match status" value="1"/>
</dbReference>
<dbReference type="InterPro" id="IPR018948">
    <property type="entry name" value="GTP-bd_TrmE_N"/>
</dbReference>
<dbReference type="PANTHER" id="PTHR42714:SF2">
    <property type="entry name" value="TRNA MODIFICATION GTPASE GTPBP3, MITOCHONDRIAL"/>
    <property type="match status" value="1"/>
</dbReference>
<keyword evidence="3 10" id="KW-0819">tRNA processing</keyword>
<dbReference type="PRINTS" id="PR00449">
    <property type="entry name" value="RASTRNSFRMNG"/>
</dbReference>
<dbReference type="NCBIfam" id="TIGR00231">
    <property type="entry name" value="small_GTP"/>
    <property type="match status" value="1"/>
</dbReference>
<dbReference type="InterPro" id="IPR025867">
    <property type="entry name" value="MnmE_helical"/>
</dbReference>
<dbReference type="GO" id="GO:0030488">
    <property type="term" value="P:tRNA methylation"/>
    <property type="evidence" value="ECO:0007669"/>
    <property type="project" value="TreeGrafter"/>
</dbReference>
<evidence type="ECO:0000259" key="12">
    <source>
        <dbReference type="PROSITE" id="PS51709"/>
    </source>
</evidence>
<dbReference type="EC" id="3.6.-.-" evidence="10"/>
<dbReference type="Proteomes" id="UP000285961">
    <property type="component" value="Unassembled WGS sequence"/>
</dbReference>
<feature type="binding site" evidence="10">
    <location>
        <begin position="275"/>
        <end position="278"/>
    </location>
    <ligand>
        <name>GTP</name>
        <dbReference type="ChEBI" id="CHEBI:37565"/>
    </ligand>
</feature>
<evidence type="ECO:0000256" key="3">
    <source>
        <dbReference type="ARBA" id="ARBA00022694"/>
    </source>
</evidence>
<keyword evidence="4 10" id="KW-0479">Metal-binding</keyword>
<feature type="binding site" evidence="10">
    <location>
        <begin position="250"/>
        <end position="256"/>
    </location>
    <ligand>
        <name>GTP</name>
        <dbReference type="ChEBI" id="CHEBI:37565"/>
    </ligand>
</feature>
<dbReference type="Gene3D" id="3.40.50.300">
    <property type="entry name" value="P-loop containing nucleotide triphosphate hydrolases"/>
    <property type="match status" value="1"/>
</dbReference>
<dbReference type="GO" id="GO:0046872">
    <property type="term" value="F:metal ion binding"/>
    <property type="evidence" value="ECO:0007669"/>
    <property type="project" value="UniProtKB-KW"/>
</dbReference>
<feature type="binding site" evidence="10">
    <location>
        <begin position="231"/>
        <end position="236"/>
    </location>
    <ligand>
        <name>GTP</name>
        <dbReference type="ChEBI" id="CHEBI:37565"/>
    </ligand>
</feature>
<feature type="binding site" evidence="10">
    <location>
        <position position="235"/>
    </location>
    <ligand>
        <name>Mg(2+)</name>
        <dbReference type="ChEBI" id="CHEBI:18420"/>
    </ligand>
</feature>
<dbReference type="SUPFAM" id="SSF52540">
    <property type="entry name" value="P-loop containing nucleoside triphosphate hydrolases"/>
    <property type="match status" value="1"/>
</dbReference>
<name>A0A419F8A0_9BACT</name>
<comment type="cofactor">
    <cofactor evidence="10">
        <name>K(+)</name>
        <dbReference type="ChEBI" id="CHEBI:29103"/>
    </cofactor>
    <text evidence="10">Binds 1 potassium ion per subunit.</text>
</comment>
<dbReference type="InterPro" id="IPR005225">
    <property type="entry name" value="Small_GTP-bd"/>
</dbReference>